<feature type="domain" description="Flagellar basal body rod protein N-terminal" evidence="5">
    <location>
        <begin position="6"/>
        <end position="35"/>
    </location>
</feature>
<dbReference type="InterPro" id="IPR001444">
    <property type="entry name" value="Flag_bb_rod_N"/>
</dbReference>
<evidence type="ECO:0000313" key="9">
    <source>
        <dbReference type="Proteomes" id="UP000265431"/>
    </source>
</evidence>
<sequence length="237" mass="25487">MSNAIYAALARQSGLMTEMQVVANNLANSSTTGYKSDRAIFAEFIAGTRNNLADLSMGTLAGHEFDLEQGGLRFTNGTFDLAIQGEGYFLIETPQGERLTRAGHFQLNAQAELITDTGFRVLNAGGGAIQIPEEATNVSIAGDGTISFDGQIIDQVGVVEPEGQLSRAGDAMFTAEEGFQPVVEPRVVQGALEQSNVSPVLEIARMIEVQRAYEAGQALIEREDDRIAKFISTLRQL</sequence>
<dbReference type="Pfam" id="PF00460">
    <property type="entry name" value="Flg_bb_rod"/>
    <property type="match status" value="1"/>
</dbReference>
<dbReference type="AlphaFoldDB" id="A0A399R1H0"/>
<evidence type="ECO:0000259" key="5">
    <source>
        <dbReference type="Pfam" id="PF00460"/>
    </source>
</evidence>
<dbReference type="EMBL" id="QWGB01000005">
    <property type="protein sequence ID" value="RIJ23707.1"/>
    <property type="molecule type" value="Genomic_DNA"/>
</dbReference>
<name>A0A399R1H0_9PROT</name>
<dbReference type="InterPro" id="IPR012836">
    <property type="entry name" value="FlgF"/>
</dbReference>
<dbReference type="OrthoDB" id="9804559at2"/>
<evidence type="ECO:0000256" key="1">
    <source>
        <dbReference type="ARBA" id="ARBA00004117"/>
    </source>
</evidence>
<keyword evidence="8" id="KW-0969">Cilium</keyword>
<dbReference type="InterPro" id="IPR020013">
    <property type="entry name" value="Flagellar_FlgE/F/G"/>
</dbReference>
<evidence type="ECO:0000313" key="8">
    <source>
        <dbReference type="EMBL" id="RIJ23707.1"/>
    </source>
</evidence>
<comment type="similarity">
    <text evidence="2 4">Belongs to the flagella basal body rod proteins family.</text>
</comment>
<dbReference type="NCBIfam" id="TIGR03506">
    <property type="entry name" value="FlgEFG_subfam"/>
    <property type="match status" value="1"/>
</dbReference>
<keyword evidence="8" id="KW-0282">Flagellum</keyword>
<feature type="domain" description="Flagellar hook protein FlgE/F/G-like D1" evidence="7">
    <location>
        <begin position="82"/>
        <end position="147"/>
    </location>
</feature>
<organism evidence="8 9">
    <name type="scientific">Henriciella barbarensis</name>
    <dbReference type="NCBI Taxonomy" id="86342"/>
    <lineage>
        <taxon>Bacteria</taxon>
        <taxon>Pseudomonadati</taxon>
        <taxon>Pseudomonadota</taxon>
        <taxon>Alphaproteobacteria</taxon>
        <taxon>Hyphomonadales</taxon>
        <taxon>Hyphomonadaceae</taxon>
        <taxon>Henriciella</taxon>
    </lineage>
</organism>
<dbReference type="GO" id="GO:0071978">
    <property type="term" value="P:bacterial-type flagellum-dependent swarming motility"/>
    <property type="evidence" value="ECO:0007669"/>
    <property type="project" value="TreeGrafter"/>
</dbReference>
<feature type="domain" description="Flagellar basal-body/hook protein C-terminal" evidence="6">
    <location>
        <begin position="188"/>
        <end position="229"/>
    </location>
</feature>
<dbReference type="RefSeq" id="WP_119378897.1">
    <property type="nucleotide sequence ID" value="NZ_QWGB01000005.1"/>
</dbReference>
<dbReference type="SUPFAM" id="SSF117143">
    <property type="entry name" value="Flagellar hook protein flgE"/>
    <property type="match status" value="1"/>
</dbReference>
<keyword evidence="8" id="KW-0966">Cell projection</keyword>
<dbReference type="PANTHER" id="PTHR30435:SF19">
    <property type="entry name" value="FLAGELLAR BASAL-BODY ROD PROTEIN FLGG"/>
    <property type="match status" value="1"/>
</dbReference>
<dbReference type="NCBIfam" id="TIGR02490">
    <property type="entry name" value="flgF"/>
    <property type="match status" value="1"/>
</dbReference>
<accession>A0A399R1H0</accession>
<comment type="subcellular location">
    <subcellularLocation>
        <location evidence="1 4">Bacterial flagellum basal body</location>
    </subcellularLocation>
</comment>
<comment type="caution">
    <text evidence="8">The sequence shown here is derived from an EMBL/GenBank/DDBJ whole genome shotgun (WGS) entry which is preliminary data.</text>
</comment>
<gene>
    <name evidence="8" type="ORF">D1224_05450</name>
</gene>
<dbReference type="GO" id="GO:0030694">
    <property type="term" value="C:bacterial-type flagellum basal body, rod"/>
    <property type="evidence" value="ECO:0007669"/>
    <property type="project" value="UniProtKB-UniRule"/>
</dbReference>
<evidence type="ECO:0000256" key="3">
    <source>
        <dbReference type="ARBA" id="ARBA00023143"/>
    </source>
</evidence>
<evidence type="ECO:0000256" key="4">
    <source>
        <dbReference type="RuleBase" id="RU362116"/>
    </source>
</evidence>
<evidence type="ECO:0000259" key="7">
    <source>
        <dbReference type="Pfam" id="PF22692"/>
    </source>
</evidence>
<proteinExistence type="inferred from homology"/>
<dbReference type="PROSITE" id="PS00588">
    <property type="entry name" value="FLAGELLA_BB_ROD"/>
    <property type="match status" value="1"/>
</dbReference>
<dbReference type="Pfam" id="PF22692">
    <property type="entry name" value="LlgE_F_G_D1"/>
    <property type="match status" value="1"/>
</dbReference>
<reference evidence="8 9" key="1">
    <citation type="submission" date="2018-08" db="EMBL/GenBank/DDBJ databases">
        <title>Henriciella mobilis sp. nov., isolated from seawater.</title>
        <authorList>
            <person name="Cheng H."/>
            <person name="Wu Y.-H."/>
            <person name="Xu X.-W."/>
            <person name="Guo L.-L."/>
        </authorList>
    </citation>
    <scope>NUCLEOTIDE SEQUENCE [LARGE SCALE GENOMIC DNA]</scope>
    <source>
        <strain evidence="8 9">CCUG66934</strain>
    </source>
</reference>
<dbReference type="InterPro" id="IPR053967">
    <property type="entry name" value="LlgE_F_G-like_D1"/>
</dbReference>
<dbReference type="InterPro" id="IPR019776">
    <property type="entry name" value="Flagellar_basal_body_rod_CS"/>
</dbReference>
<dbReference type="Proteomes" id="UP000265431">
    <property type="component" value="Unassembled WGS sequence"/>
</dbReference>
<dbReference type="PANTHER" id="PTHR30435">
    <property type="entry name" value="FLAGELLAR PROTEIN"/>
    <property type="match status" value="1"/>
</dbReference>
<dbReference type="InterPro" id="IPR010930">
    <property type="entry name" value="Flg_bb/hook_C_dom"/>
</dbReference>
<keyword evidence="3 4" id="KW-0975">Bacterial flagellum</keyword>
<protein>
    <recommendedName>
        <fullName evidence="4">Flagellar basal-body rod protein FlgF</fullName>
    </recommendedName>
</protein>
<keyword evidence="9" id="KW-1185">Reference proteome</keyword>
<evidence type="ECO:0000256" key="2">
    <source>
        <dbReference type="ARBA" id="ARBA00009677"/>
    </source>
</evidence>
<dbReference type="NCBIfam" id="NF009332">
    <property type="entry name" value="PRK12690.1"/>
    <property type="match status" value="1"/>
</dbReference>
<evidence type="ECO:0000259" key="6">
    <source>
        <dbReference type="Pfam" id="PF06429"/>
    </source>
</evidence>
<dbReference type="Pfam" id="PF06429">
    <property type="entry name" value="Flg_bbr_C"/>
    <property type="match status" value="1"/>
</dbReference>
<comment type="subunit">
    <text evidence="4">The basal body constitutes a major portion of the flagellar organelle and consists of five rings (E,L,P,S, and M) mounted on a central rod. The rod consists of about 26 subunits of FlgG in the distal portion, and FlgB, FlgC and FlgF are thought to build up the proximal portion of the rod with about 6 subunits each.</text>
</comment>
<dbReference type="InterPro" id="IPR037925">
    <property type="entry name" value="FlgE/F/G-like"/>
</dbReference>